<dbReference type="GO" id="GO:0016887">
    <property type="term" value="F:ATP hydrolysis activity"/>
    <property type="evidence" value="ECO:0007669"/>
    <property type="project" value="InterPro"/>
</dbReference>
<dbReference type="InterPro" id="IPR027417">
    <property type="entry name" value="P-loop_NTPase"/>
</dbReference>
<dbReference type="AlphaFoldDB" id="A0A644Y9B2"/>
<accession>A0A644Y9B2</accession>
<dbReference type="GO" id="GO:0022857">
    <property type="term" value="F:transmembrane transporter activity"/>
    <property type="evidence" value="ECO:0007669"/>
    <property type="project" value="InterPro"/>
</dbReference>
<keyword evidence="1" id="KW-1003">Cell membrane</keyword>
<reference evidence="5" key="1">
    <citation type="submission" date="2019-08" db="EMBL/GenBank/DDBJ databases">
        <authorList>
            <person name="Kucharzyk K."/>
            <person name="Murdoch R.W."/>
            <person name="Higgins S."/>
            <person name="Loffler F."/>
        </authorList>
    </citation>
    <scope>NUCLEOTIDE SEQUENCE</scope>
</reference>
<protein>
    <recommendedName>
        <fullName evidence="4">Transport-associated OB type 2 domain-containing protein</fullName>
    </recommendedName>
</protein>
<evidence type="ECO:0000256" key="1">
    <source>
        <dbReference type="ARBA" id="ARBA00022475"/>
    </source>
</evidence>
<dbReference type="EMBL" id="VSSQ01004428">
    <property type="protein sequence ID" value="MPM25156.1"/>
    <property type="molecule type" value="Genomic_DNA"/>
</dbReference>
<keyword evidence="2" id="KW-1278">Translocase</keyword>
<evidence type="ECO:0000256" key="3">
    <source>
        <dbReference type="ARBA" id="ARBA00023136"/>
    </source>
</evidence>
<comment type="caution">
    <text evidence="5">The sequence shown here is derived from an EMBL/GenBank/DDBJ whole genome shotgun (WGS) entry which is preliminary data.</text>
</comment>
<feature type="domain" description="Transport-associated OB type 2" evidence="4">
    <location>
        <begin position="128"/>
        <end position="182"/>
    </location>
</feature>
<evidence type="ECO:0000256" key="2">
    <source>
        <dbReference type="ARBA" id="ARBA00022967"/>
    </source>
</evidence>
<name>A0A644Y9B2_9ZZZZ</name>
<dbReference type="InterPro" id="IPR047641">
    <property type="entry name" value="ABC_transpr_MalK/UgpC-like"/>
</dbReference>
<keyword evidence="3" id="KW-0472">Membrane</keyword>
<proteinExistence type="predicted"/>
<dbReference type="InterPro" id="IPR008995">
    <property type="entry name" value="Mo/tungstate-bd_C_term_dom"/>
</dbReference>
<organism evidence="5">
    <name type="scientific">bioreactor metagenome</name>
    <dbReference type="NCBI Taxonomy" id="1076179"/>
    <lineage>
        <taxon>unclassified sequences</taxon>
        <taxon>metagenomes</taxon>
        <taxon>ecological metagenomes</taxon>
    </lineage>
</organism>
<sequence>MIVLDEPITNLDAKLREEMAYEIRNLQQTMGVTIIYITHDQETAMTISDRMIIMDKQGRIRQLGKPEEIWNHPADRDVYTFLGVSNFLPLERDGRNLTLIGKHNRQGLQGLSVPISDAMGNNLLLASRPMDIRLENDREGIQAVVKRVTYLGNQFDYIVEVGGHEIRVQEDSLEAFRRGVPVEGENRLIRFLNPAIYEE</sequence>
<dbReference type="PANTHER" id="PTHR43875:SF15">
    <property type="entry name" value="TREHALOSE IMPORT ATP-BINDING PROTEIN SUGC"/>
    <property type="match status" value="1"/>
</dbReference>
<dbReference type="PANTHER" id="PTHR43875">
    <property type="entry name" value="MALTODEXTRIN IMPORT ATP-BINDING PROTEIN MSMX"/>
    <property type="match status" value="1"/>
</dbReference>
<gene>
    <name evidence="5" type="ORF">SDC9_71646</name>
</gene>
<dbReference type="GO" id="GO:0005524">
    <property type="term" value="F:ATP binding"/>
    <property type="evidence" value="ECO:0007669"/>
    <property type="project" value="InterPro"/>
</dbReference>
<dbReference type="Pfam" id="PF08402">
    <property type="entry name" value="TOBE_2"/>
    <property type="match status" value="1"/>
</dbReference>
<dbReference type="SUPFAM" id="SSF50331">
    <property type="entry name" value="MOP-like"/>
    <property type="match status" value="1"/>
</dbReference>
<evidence type="ECO:0000313" key="5">
    <source>
        <dbReference type="EMBL" id="MPM25156.1"/>
    </source>
</evidence>
<dbReference type="InterPro" id="IPR013611">
    <property type="entry name" value="Transp-assoc_OB_typ2"/>
</dbReference>
<dbReference type="SUPFAM" id="SSF52540">
    <property type="entry name" value="P-loop containing nucleoside triphosphate hydrolases"/>
    <property type="match status" value="1"/>
</dbReference>
<dbReference type="Gene3D" id="3.40.50.300">
    <property type="entry name" value="P-loop containing nucleotide triphosphate hydrolases"/>
    <property type="match status" value="1"/>
</dbReference>
<evidence type="ECO:0000259" key="4">
    <source>
        <dbReference type="Pfam" id="PF08402"/>
    </source>
</evidence>
<dbReference type="GO" id="GO:0055052">
    <property type="term" value="C:ATP-binding cassette (ABC) transporter complex, substrate-binding subunit-containing"/>
    <property type="evidence" value="ECO:0007669"/>
    <property type="project" value="TreeGrafter"/>
</dbReference>